<feature type="chain" id="PRO_5037323547" evidence="2">
    <location>
        <begin position="24"/>
        <end position="331"/>
    </location>
</feature>
<dbReference type="GO" id="GO:0043190">
    <property type="term" value="C:ATP-binding cassette (ABC) transporter complex"/>
    <property type="evidence" value="ECO:0007669"/>
    <property type="project" value="InterPro"/>
</dbReference>
<feature type="signal peptide" evidence="2">
    <location>
        <begin position="1"/>
        <end position="23"/>
    </location>
</feature>
<dbReference type="Gene3D" id="3.40.190.100">
    <property type="entry name" value="Glycine betaine-binding periplasmic protein, domain 2"/>
    <property type="match status" value="1"/>
</dbReference>
<dbReference type="PROSITE" id="PS51257">
    <property type="entry name" value="PROKAR_LIPOPROTEIN"/>
    <property type="match status" value="1"/>
</dbReference>
<gene>
    <name evidence="4" type="ORF">KHA93_21570</name>
</gene>
<feature type="coiled-coil region" evidence="1">
    <location>
        <begin position="275"/>
        <end position="302"/>
    </location>
</feature>
<dbReference type="InterPro" id="IPR007210">
    <property type="entry name" value="ABC_Gly_betaine_transp_sub-bd"/>
</dbReference>
<evidence type="ECO:0000256" key="1">
    <source>
        <dbReference type="SAM" id="Coils"/>
    </source>
</evidence>
<accession>A0A942YM61</accession>
<proteinExistence type="predicted"/>
<keyword evidence="5" id="KW-1185">Reference proteome</keyword>
<dbReference type="Pfam" id="PF04069">
    <property type="entry name" value="OpuAC"/>
    <property type="match status" value="1"/>
</dbReference>
<sequence>MRKFYLIVFTSMLLLLTACSSGASKDSIKVIKFADAGWDSIRIHNSIAQFIIEEGYGYDTDVTVGTTAATLQALEQGDINVYMELWTDNIKEVYEKAIEKGSIIKAATNFNDNAQGLYVPTYVIEGDKKRGIEPVAPDLKTVEDLAKYPELFKDPEDPSKGRIIGAPSSWVVSEHLETKIKTYGLDESYNYLAPGSDSAIVASLAGAYKKGEPWVGYYWSPTWVTAGYDLTLLEDHPYDEAVWEENKGTEFPPNDVVVAVHKDFPTQAKDVYEFLKNYKTSNELTEEALNFMEENEAEADEAAKWWMKEHEDIWTGWVPEDVAEKVKKALN</sequence>
<reference evidence="4 5" key="1">
    <citation type="submission" date="2021-05" db="EMBL/GenBank/DDBJ databases">
        <title>Novel Bacillus species.</title>
        <authorList>
            <person name="Liu G."/>
        </authorList>
    </citation>
    <scope>NUCLEOTIDE SEQUENCE [LARGE SCALE GENOMIC DNA]</scope>
    <source>
        <strain evidence="4 5">FJAT-49732</strain>
    </source>
</reference>
<dbReference type="EMBL" id="JAGYPJ010000001">
    <property type="protein sequence ID" value="MBS4202203.1"/>
    <property type="molecule type" value="Genomic_DNA"/>
</dbReference>
<dbReference type="SUPFAM" id="SSF53850">
    <property type="entry name" value="Periplasmic binding protein-like II"/>
    <property type="match status" value="1"/>
</dbReference>
<dbReference type="RefSeq" id="WP_213112601.1">
    <property type="nucleotide sequence ID" value="NZ_JAGYPJ010000001.1"/>
</dbReference>
<dbReference type="AlphaFoldDB" id="A0A942YM61"/>
<keyword evidence="1" id="KW-0175">Coiled coil</keyword>
<evidence type="ECO:0000259" key="3">
    <source>
        <dbReference type="Pfam" id="PF04069"/>
    </source>
</evidence>
<dbReference type="CDD" id="cd13641">
    <property type="entry name" value="PBP2_HisX_like"/>
    <property type="match status" value="1"/>
</dbReference>
<dbReference type="GO" id="GO:0022857">
    <property type="term" value="F:transmembrane transporter activity"/>
    <property type="evidence" value="ECO:0007669"/>
    <property type="project" value="InterPro"/>
</dbReference>
<evidence type="ECO:0000256" key="2">
    <source>
        <dbReference type="SAM" id="SignalP"/>
    </source>
</evidence>
<evidence type="ECO:0000313" key="4">
    <source>
        <dbReference type="EMBL" id="MBS4202203.1"/>
    </source>
</evidence>
<name>A0A942YM61_9BACI</name>
<organism evidence="4 5">
    <name type="scientific">Lederbergia citrisecunda</name>
    <dbReference type="NCBI Taxonomy" id="2833583"/>
    <lineage>
        <taxon>Bacteria</taxon>
        <taxon>Bacillati</taxon>
        <taxon>Bacillota</taxon>
        <taxon>Bacilli</taxon>
        <taxon>Bacillales</taxon>
        <taxon>Bacillaceae</taxon>
        <taxon>Lederbergia</taxon>
    </lineage>
</organism>
<dbReference type="Proteomes" id="UP000682713">
    <property type="component" value="Unassembled WGS sequence"/>
</dbReference>
<dbReference type="Gene3D" id="3.40.190.10">
    <property type="entry name" value="Periplasmic binding protein-like II"/>
    <property type="match status" value="1"/>
</dbReference>
<keyword evidence="2" id="KW-0732">Signal</keyword>
<evidence type="ECO:0000313" key="5">
    <source>
        <dbReference type="Proteomes" id="UP000682713"/>
    </source>
</evidence>
<comment type="caution">
    <text evidence="4">The sequence shown here is derived from an EMBL/GenBank/DDBJ whole genome shotgun (WGS) entry which is preliminary data.</text>
</comment>
<protein>
    <submittedName>
        <fullName evidence="4">ABC transporter substrate-binding protein</fullName>
    </submittedName>
</protein>
<feature type="domain" description="ABC-type glycine betaine transport system substrate-binding" evidence="3">
    <location>
        <begin position="30"/>
        <end position="309"/>
    </location>
</feature>